<evidence type="ECO:0000313" key="6">
    <source>
        <dbReference type="Ensembl" id="ENSDARP00000157129"/>
    </source>
</evidence>
<name>A0A2R8QU83_DANRE</name>
<dbReference type="RefSeq" id="NP_001315496.1">
    <property type="nucleotide sequence ID" value="NM_001328567.1"/>
</dbReference>
<dbReference type="PANTHER" id="PTHR10903:SF112">
    <property type="entry name" value="SI:CH211-113E8.5"/>
    <property type="match status" value="1"/>
</dbReference>
<evidence type="ECO:0000256" key="1">
    <source>
        <dbReference type="ARBA" id="ARBA00008535"/>
    </source>
</evidence>
<dbReference type="PANTHER" id="PTHR10903">
    <property type="entry name" value="GTPASE, IMAP FAMILY MEMBER-RELATED"/>
    <property type="match status" value="1"/>
</dbReference>
<feature type="compositionally biased region" description="Low complexity" evidence="4">
    <location>
        <begin position="284"/>
        <end position="299"/>
    </location>
</feature>
<dbReference type="ZFIN" id="ZDB-GENE-090312-189">
    <property type="gene designation" value="si:ch211-113e8.5"/>
</dbReference>
<sequence length="299" mass="34617">MKPTESRSWFLSFSNAIAVGLQMRKHEINSSISGDLDENETEQKSELRIVLIGKTGVGKSATGNTILGQEVFESAFLASSVTRKCEKKFGVVNGRRISIINTPGVFDTSVSKEDTEREIKYCMSYSAPGPHAFLVVLKLERFTEENAKALEYIERLFGKEAINYTMALFTHASQVKDQEDFGAYVSSDERLQAFVRRCGGDCFWIDNDKKDPAHVMQLLDKIEEMVRFNGGAYYTNDMLQEAERAIEEEKQRILKENEERYKKQMKALEQQNLEREQFEKMKRQLQNQQEEQARRQYYY</sequence>
<feature type="region of interest" description="Disordered" evidence="4">
    <location>
        <begin position="279"/>
        <end position="299"/>
    </location>
</feature>
<evidence type="ECO:0000256" key="2">
    <source>
        <dbReference type="ARBA" id="ARBA00022741"/>
    </source>
</evidence>
<evidence type="ECO:0000313" key="8">
    <source>
        <dbReference type="RefSeq" id="NP_001315496.1"/>
    </source>
</evidence>
<reference evidence="6" key="2">
    <citation type="submission" date="2018-04" db="UniProtKB">
        <authorList>
            <consortium name="Ensembl"/>
        </authorList>
    </citation>
    <scope>IDENTIFICATION</scope>
    <source>
        <strain evidence="6">Tuebingen</strain>
    </source>
</reference>
<evidence type="ECO:0000256" key="3">
    <source>
        <dbReference type="ARBA" id="ARBA00023134"/>
    </source>
</evidence>
<dbReference type="Proteomes" id="UP000000437">
    <property type="component" value="Chromosome 1"/>
</dbReference>
<dbReference type="InterPro" id="IPR027417">
    <property type="entry name" value="P-loop_NTPase"/>
</dbReference>
<dbReference type="GeneTree" id="ENSGT01120000271858"/>
<dbReference type="PROSITE" id="PS51720">
    <property type="entry name" value="G_AIG1"/>
    <property type="match status" value="1"/>
</dbReference>
<comment type="similarity">
    <text evidence="1">Belongs to the TRAFAC class TrmE-Era-EngA-EngB-Septin-like GTPase superfamily. AIG1/Toc34/Toc159-like paraseptin GTPase family. IAN subfamily.</text>
</comment>
<evidence type="ECO:0000259" key="5">
    <source>
        <dbReference type="PROSITE" id="PS51720"/>
    </source>
</evidence>
<dbReference type="AlphaFoldDB" id="A0A2R8QU83"/>
<evidence type="ECO:0000313" key="7">
    <source>
        <dbReference type="Proteomes" id="UP000000437"/>
    </source>
</evidence>
<evidence type="ECO:0000256" key="4">
    <source>
        <dbReference type="SAM" id="MobiDB-lite"/>
    </source>
</evidence>
<dbReference type="Pfam" id="PF04548">
    <property type="entry name" value="AIG1"/>
    <property type="match status" value="1"/>
</dbReference>
<dbReference type="AGR" id="ZFIN:ZDB-GENE-090312-189"/>
<dbReference type="OrthoDB" id="5985928at2759"/>
<evidence type="ECO:0000313" key="9">
    <source>
        <dbReference type="ZFIN" id="ZDB-GENE-090312-189"/>
    </source>
</evidence>
<gene>
    <name evidence="6 8 9" type="primary">si:ch211-113e8.5</name>
</gene>
<feature type="domain" description="AIG1-type G" evidence="5">
    <location>
        <begin position="44"/>
        <end position="243"/>
    </location>
</feature>
<dbReference type="InterPro" id="IPR045058">
    <property type="entry name" value="GIMA/IAN/Toc"/>
</dbReference>
<dbReference type="SUPFAM" id="SSF52540">
    <property type="entry name" value="P-loop containing nucleoside triphosphate hydrolases"/>
    <property type="match status" value="1"/>
</dbReference>
<proteinExistence type="inferred from homology"/>
<dbReference type="OMA" id="RWEIRIV"/>
<dbReference type="GO" id="GO:0005525">
    <property type="term" value="F:GTP binding"/>
    <property type="evidence" value="ECO:0007669"/>
    <property type="project" value="UniProtKB-KW"/>
</dbReference>
<keyword evidence="7" id="KW-1185">Reference proteome</keyword>
<dbReference type="GeneID" id="100307103"/>
<dbReference type="Ensembl" id="ENSDART00000179679.1">
    <property type="protein sequence ID" value="ENSDARP00000157129.1"/>
    <property type="gene ID" value="ENSDARG00000069707.6"/>
</dbReference>
<keyword evidence="3" id="KW-0342">GTP-binding</keyword>
<dbReference type="InterPro" id="IPR006703">
    <property type="entry name" value="G_AIG1"/>
</dbReference>
<accession>A0A2R8QU83</accession>
<accession>A0A8M1P9D2</accession>
<reference evidence="8" key="3">
    <citation type="submission" date="2025-04" db="UniProtKB">
        <authorList>
            <consortium name="RefSeq"/>
        </authorList>
    </citation>
    <scope>IDENTIFICATION</scope>
    <source>
        <strain evidence="8">Tuebingen</strain>
    </source>
</reference>
<dbReference type="SMR" id="A0A2R8QU83"/>
<keyword evidence="2" id="KW-0547">Nucleotide-binding</keyword>
<dbReference type="CDD" id="cd01852">
    <property type="entry name" value="AIG1"/>
    <property type="match status" value="1"/>
</dbReference>
<dbReference type="Bgee" id="ENSDARG00000069707">
    <property type="expression patterns" value="Expressed in zone of skin and 1 other cell type or tissue"/>
</dbReference>
<dbReference type="Gene3D" id="3.40.50.300">
    <property type="entry name" value="P-loop containing nucleotide triphosphate hydrolases"/>
    <property type="match status" value="1"/>
</dbReference>
<organism evidence="6">
    <name type="scientific">Danio rerio</name>
    <name type="common">Zebrafish</name>
    <name type="synonym">Brachydanio rerio</name>
    <dbReference type="NCBI Taxonomy" id="7955"/>
    <lineage>
        <taxon>Eukaryota</taxon>
        <taxon>Metazoa</taxon>
        <taxon>Chordata</taxon>
        <taxon>Craniata</taxon>
        <taxon>Vertebrata</taxon>
        <taxon>Euteleostomi</taxon>
        <taxon>Actinopterygii</taxon>
        <taxon>Neopterygii</taxon>
        <taxon>Teleostei</taxon>
        <taxon>Ostariophysi</taxon>
        <taxon>Cypriniformes</taxon>
        <taxon>Danionidae</taxon>
        <taxon>Danioninae</taxon>
        <taxon>Danio</taxon>
    </lineage>
</organism>
<reference evidence="6 7" key="1">
    <citation type="journal article" date="2013" name="Nature">
        <title>The zebrafish reference genome sequence and its relationship to the human genome.</title>
        <authorList>
            <consortium name="Genome Reference Consortium Zebrafish"/>
            <person name="Howe K."/>
            <person name="Clark M.D."/>
            <person name="Torroja C.F."/>
            <person name="Torrance J."/>
            <person name="Berthelot C."/>
            <person name="Muffato M."/>
            <person name="Collins J.E."/>
            <person name="Humphray S."/>
            <person name="McLaren K."/>
            <person name="Matthews L."/>
            <person name="McLaren S."/>
            <person name="Sealy I."/>
            <person name="Caccamo M."/>
            <person name="Churcher C."/>
            <person name="Scott C."/>
            <person name="Barrett J.C."/>
            <person name="Koch R."/>
            <person name="Rauch G.J."/>
            <person name="White S."/>
            <person name="Chow W."/>
            <person name="Kilian B."/>
            <person name="Quintais L.T."/>
            <person name="Guerra-Assuncao J.A."/>
            <person name="Zhou Y."/>
            <person name="Gu Y."/>
            <person name="Yen J."/>
            <person name="Vogel J.H."/>
            <person name="Eyre T."/>
            <person name="Redmond S."/>
            <person name="Banerjee R."/>
            <person name="Chi J."/>
            <person name="Fu B."/>
            <person name="Langley E."/>
            <person name="Maguire S.F."/>
            <person name="Laird G.K."/>
            <person name="Lloyd D."/>
            <person name="Kenyon E."/>
            <person name="Donaldson S."/>
            <person name="Sehra H."/>
            <person name="Almeida-King J."/>
            <person name="Loveland J."/>
            <person name="Trevanion S."/>
            <person name="Jones M."/>
            <person name="Quail M."/>
            <person name="Willey D."/>
            <person name="Hunt A."/>
            <person name="Burton J."/>
            <person name="Sims S."/>
            <person name="McLay K."/>
            <person name="Plumb B."/>
            <person name="Davis J."/>
            <person name="Clee C."/>
            <person name="Oliver K."/>
            <person name="Clark R."/>
            <person name="Riddle C."/>
            <person name="Elliot D."/>
            <person name="Eliott D."/>
            <person name="Threadgold G."/>
            <person name="Harden G."/>
            <person name="Ware D."/>
            <person name="Begum S."/>
            <person name="Mortimore B."/>
            <person name="Mortimer B."/>
            <person name="Kerry G."/>
            <person name="Heath P."/>
            <person name="Phillimore B."/>
            <person name="Tracey A."/>
            <person name="Corby N."/>
            <person name="Dunn M."/>
            <person name="Johnson C."/>
            <person name="Wood J."/>
            <person name="Clark S."/>
            <person name="Pelan S."/>
            <person name="Griffiths G."/>
            <person name="Smith M."/>
            <person name="Glithero R."/>
            <person name="Howden P."/>
            <person name="Barker N."/>
            <person name="Lloyd C."/>
            <person name="Stevens C."/>
            <person name="Harley J."/>
            <person name="Holt K."/>
            <person name="Panagiotidis G."/>
            <person name="Lovell J."/>
            <person name="Beasley H."/>
            <person name="Henderson C."/>
            <person name="Gordon D."/>
            <person name="Auger K."/>
            <person name="Wright D."/>
            <person name="Collins J."/>
            <person name="Raisen C."/>
            <person name="Dyer L."/>
            <person name="Leung K."/>
            <person name="Robertson L."/>
            <person name="Ambridge K."/>
            <person name="Leongamornlert D."/>
            <person name="McGuire S."/>
            <person name="Gilderthorp R."/>
            <person name="Griffiths C."/>
            <person name="Manthravadi D."/>
            <person name="Nichol S."/>
            <person name="Barker G."/>
            <person name="Whitehead S."/>
            <person name="Kay M."/>
            <person name="Brown J."/>
            <person name="Murnane C."/>
            <person name="Gray E."/>
            <person name="Humphries M."/>
            <person name="Sycamore N."/>
            <person name="Barker D."/>
            <person name="Saunders D."/>
            <person name="Wallis J."/>
            <person name="Babbage A."/>
            <person name="Hammond S."/>
            <person name="Mashreghi-Mohammadi M."/>
            <person name="Barr L."/>
            <person name="Martin S."/>
            <person name="Wray P."/>
            <person name="Ellington A."/>
            <person name="Matthews N."/>
            <person name="Ellwood M."/>
            <person name="Woodmansey R."/>
            <person name="Clark G."/>
            <person name="Cooper J."/>
            <person name="Cooper J."/>
            <person name="Tromans A."/>
            <person name="Grafham D."/>
            <person name="Skuce C."/>
            <person name="Pandian R."/>
            <person name="Andrews R."/>
            <person name="Harrison E."/>
            <person name="Kimberley A."/>
            <person name="Garnett J."/>
            <person name="Fosker N."/>
            <person name="Hall R."/>
            <person name="Garner P."/>
            <person name="Kelly D."/>
            <person name="Bird C."/>
            <person name="Palmer S."/>
            <person name="Gehring I."/>
            <person name="Berger A."/>
            <person name="Dooley C.M."/>
            <person name="Ersan-Urun Z."/>
            <person name="Eser C."/>
            <person name="Geiger H."/>
            <person name="Geisler M."/>
            <person name="Karotki L."/>
            <person name="Kirn A."/>
            <person name="Konantz J."/>
            <person name="Konantz M."/>
            <person name="Oberlander M."/>
            <person name="Rudolph-Geiger S."/>
            <person name="Teucke M."/>
            <person name="Lanz C."/>
            <person name="Raddatz G."/>
            <person name="Osoegawa K."/>
            <person name="Zhu B."/>
            <person name="Rapp A."/>
            <person name="Widaa S."/>
            <person name="Langford C."/>
            <person name="Yang F."/>
            <person name="Schuster S.C."/>
            <person name="Carter N.P."/>
            <person name="Harrow J."/>
            <person name="Ning Z."/>
            <person name="Herrero J."/>
            <person name="Searle S.M."/>
            <person name="Enright A."/>
            <person name="Geisler R."/>
            <person name="Plasterk R.H."/>
            <person name="Lee C."/>
            <person name="Westerfield M."/>
            <person name="de Jong P.J."/>
            <person name="Zon L.I."/>
            <person name="Postlethwait J.H."/>
            <person name="Nusslein-Volhard C."/>
            <person name="Hubbard T.J."/>
            <person name="Roest Crollius H."/>
            <person name="Rogers J."/>
            <person name="Stemple D.L."/>
        </authorList>
    </citation>
    <scope>NUCLEOTIDE SEQUENCE [LARGE SCALE GENOMIC DNA]</scope>
    <source>
        <strain evidence="6">Tuebingen</strain>
    </source>
</reference>
<dbReference type="PaxDb" id="7955-ENSDARP00000092423"/>
<dbReference type="FunFam" id="3.40.50.300:FF:000366">
    <property type="entry name" value="GTPase, IMAP family member 2"/>
    <property type="match status" value="1"/>
</dbReference>
<protein>
    <submittedName>
        <fullName evidence="6">Si:ch211-113e8.5</fullName>
    </submittedName>
    <submittedName>
        <fullName evidence="8">Uncharacterized protein LOC100307103</fullName>
    </submittedName>
</protein>
<dbReference type="EMBL" id="AL953865">
    <property type="status" value="NOT_ANNOTATED_CDS"/>
    <property type="molecule type" value="Genomic_DNA"/>
</dbReference>
<dbReference type="KEGG" id="dre:100307103"/>